<reference evidence="2 3" key="1">
    <citation type="journal article" date="2016" name="Nat. Commun.">
        <title>Thousands of microbial genomes shed light on interconnected biogeochemical processes in an aquifer system.</title>
        <authorList>
            <person name="Anantharaman K."/>
            <person name="Brown C.T."/>
            <person name="Hug L.A."/>
            <person name="Sharon I."/>
            <person name="Castelle C.J."/>
            <person name="Probst A.J."/>
            <person name="Thomas B.C."/>
            <person name="Singh A."/>
            <person name="Wilkins M.J."/>
            <person name="Karaoz U."/>
            <person name="Brodie E.L."/>
            <person name="Williams K.H."/>
            <person name="Hubbard S.S."/>
            <person name="Banfield J.F."/>
        </authorList>
    </citation>
    <scope>NUCLEOTIDE SEQUENCE [LARGE SCALE GENOMIC DNA]</scope>
</reference>
<evidence type="ECO:0000313" key="3">
    <source>
        <dbReference type="Proteomes" id="UP000178432"/>
    </source>
</evidence>
<name>A0A1G1Y3G8_9BACT</name>
<evidence type="ECO:0000256" key="1">
    <source>
        <dbReference type="SAM" id="MobiDB-lite"/>
    </source>
</evidence>
<dbReference type="Proteomes" id="UP000178432">
    <property type="component" value="Unassembled WGS sequence"/>
</dbReference>
<feature type="region of interest" description="Disordered" evidence="1">
    <location>
        <begin position="299"/>
        <end position="356"/>
    </location>
</feature>
<comment type="caution">
    <text evidence="2">The sequence shown here is derived from an EMBL/GenBank/DDBJ whole genome shotgun (WGS) entry which is preliminary data.</text>
</comment>
<organism evidence="2 3">
    <name type="scientific">Candidatus Buchananbacteria bacterium RIFCSPHIGHO2_01_FULL_46_12</name>
    <dbReference type="NCBI Taxonomy" id="1797536"/>
    <lineage>
        <taxon>Bacteria</taxon>
        <taxon>Candidatus Buchananiibacteriota</taxon>
    </lineage>
</organism>
<gene>
    <name evidence="2" type="ORF">A2663_02405</name>
</gene>
<protein>
    <submittedName>
        <fullName evidence="2">Uncharacterized protein</fullName>
    </submittedName>
</protein>
<dbReference type="EMBL" id="MHIF01000062">
    <property type="protein sequence ID" value="OGY46366.1"/>
    <property type="molecule type" value="Genomic_DNA"/>
</dbReference>
<dbReference type="AlphaFoldDB" id="A0A1G1Y3G8"/>
<accession>A0A1G1Y3G8</accession>
<sequence length="370" mass="39478">MPGANVALNAKLGKIEVREIPIGERSCQAVVGLTLQDSEGRDTGAKVFDIREAVVAAAAGLLKARKEVDELGQRATEVAAEPEKYEAVGEQIRQKNAEIGDMESQLRAVLRTVPGVKLYRNEGNFLVILGGTNFRLPQGQRAKMTLSVMEVPISDKIGKNADAGIVGRAGVVKALIDLEKRVIRFAAIHGETFDKKENQMKTAGGRVTVAVVDDYSGAVQVIRAAANKDAMVVNRNVCYEPAAKAVPKPAKESVGNADDGRECRKQLGEIKTQLEVEALLPAARKAVADLAPKQREALIKELAPPVEKKRREKNPKPPAAKKTQAAKPAESKTIPNVGLAEGPETEVTVPAAEEATESEVARLVAQAAGL</sequence>
<evidence type="ECO:0000313" key="2">
    <source>
        <dbReference type="EMBL" id="OGY46366.1"/>
    </source>
</evidence>
<proteinExistence type="predicted"/>